<dbReference type="EMBL" id="QXFZ01000043">
    <property type="protein sequence ID" value="KAE9137614.1"/>
    <property type="molecule type" value="Genomic_DNA"/>
</dbReference>
<evidence type="ECO:0008006" key="3">
    <source>
        <dbReference type="Google" id="ProtNLM"/>
    </source>
</evidence>
<evidence type="ECO:0000313" key="1">
    <source>
        <dbReference type="EMBL" id="KAE9137614.1"/>
    </source>
</evidence>
<dbReference type="AlphaFoldDB" id="A0A6A3TNI8"/>
<comment type="caution">
    <text evidence="1">The sequence shown here is derived from an EMBL/GenBank/DDBJ whole genome shotgun (WGS) entry which is preliminary data.</text>
</comment>
<reference evidence="1 2" key="1">
    <citation type="submission" date="2018-08" db="EMBL/GenBank/DDBJ databases">
        <title>Genomic investigation of the strawberry pathogen Phytophthora fragariae indicates pathogenicity is determined by transcriptional variation in three key races.</title>
        <authorList>
            <person name="Adams T.M."/>
            <person name="Armitage A.D."/>
            <person name="Sobczyk M.K."/>
            <person name="Bates H.J."/>
            <person name="Dunwell J.M."/>
            <person name="Nellist C.F."/>
            <person name="Harrison R.J."/>
        </authorList>
    </citation>
    <scope>NUCLEOTIDE SEQUENCE [LARGE SCALE GENOMIC DNA]</scope>
    <source>
        <strain evidence="1 2">NOV-71</strain>
    </source>
</reference>
<name>A0A6A3TNI8_9STRA</name>
<organism evidence="1 2">
    <name type="scientific">Phytophthora fragariae</name>
    <dbReference type="NCBI Taxonomy" id="53985"/>
    <lineage>
        <taxon>Eukaryota</taxon>
        <taxon>Sar</taxon>
        <taxon>Stramenopiles</taxon>
        <taxon>Oomycota</taxon>
        <taxon>Peronosporomycetes</taxon>
        <taxon>Peronosporales</taxon>
        <taxon>Peronosporaceae</taxon>
        <taxon>Phytophthora</taxon>
    </lineage>
</organism>
<sequence>MATAEQAATTVRDRVDLFNAIVFPAVLFTAKMFPPPKKVLARLVNMQKQFLWRRQLKDDPSRHKFTPSLIFTPKNAGGLGLIAIPVAIQAQRVKVSMLWLLSKKDIYCEAWFAWMGFHDEEPAVTPRRNSKGRCPAAWSDRRRLFQMEVCTELAPTEAEQHERQKLAAVFVPRLAAVAGKNPRSATYQPRSREPIIVEVDLNDIPPRQLESPELKAFWGTFTWADNPWIPDSNVPVLLRTKYDQIAVTSVTSLEIIRTARSTYSVRVPTAPGFQEGHTIAKLERWLIAILLHSPRIQVGEQLGRAPPLQLRKPPQLTPRFSWTAEGDAIVVGTSEAGNSTIKLQQQVNGLNWDVVAQENAEKDVKKLTKHPGGIVFHANPRIHGYPWQAPERTRNRNILKELKTRPKKQLRLQASPGLEKVLMKWEARAGSDEWIRGLQSQLPQQLWSNRNTLTNYQVWVTYRLAAQQLNLHYEGEQPKDGCLLAQDEIGAKVTITHITWGCERAQQFWSRCVEHWLGHEVSSSRLEAYKHNISAREAPPVSDRMRRGLTKRYGHWNNEYEEALRRIWWSVCSIGYAPLWQIRNQVVHAGKEWRAPQQLEYMWASCLRQLSAVARSERNRPATRITGLRLQLTLDCFVAIGIEAEPPDSPPAPASWLKKTESALLKRLRTYQEAIN</sequence>
<evidence type="ECO:0000313" key="2">
    <source>
        <dbReference type="Proteomes" id="UP000441208"/>
    </source>
</evidence>
<gene>
    <name evidence="1" type="ORF">PF007_g1729</name>
</gene>
<proteinExistence type="predicted"/>
<dbReference type="Proteomes" id="UP000441208">
    <property type="component" value="Unassembled WGS sequence"/>
</dbReference>
<protein>
    <recommendedName>
        <fullName evidence="3">Reverse transcriptase zinc-binding domain-containing protein</fullName>
    </recommendedName>
</protein>
<accession>A0A6A3TNI8</accession>